<dbReference type="SUPFAM" id="SSF52317">
    <property type="entry name" value="Class I glutamine amidotransferase-like"/>
    <property type="match status" value="1"/>
</dbReference>
<dbReference type="RefSeq" id="WP_145067725.1">
    <property type="nucleotide sequence ID" value="NZ_CP036287.1"/>
</dbReference>
<name>A0A518BNN1_9BACT</name>
<dbReference type="AlphaFoldDB" id="A0A518BNN1"/>
<accession>A0A518BNN1</accession>
<feature type="domain" description="DUF4350" evidence="1">
    <location>
        <begin position="42"/>
        <end position="235"/>
    </location>
</feature>
<dbReference type="EMBL" id="CP036287">
    <property type="protein sequence ID" value="QDU68590.1"/>
    <property type="molecule type" value="Genomic_DNA"/>
</dbReference>
<gene>
    <name evidence="2" type="ORF">Pla133_36890</name>
</gene>
<evidence type="ECO:0000313" key="2">
    <source>
        <dbReference type="EMBL" id="QDU68590.1"/>
    </source>
</evidence>
<sequence>MNASARTQRIAIVIATIAVVVAAFLVTPPSSESATWLNPETTAPGGGAAIARGVERLGLGGDVVRETWTSWCEDHPGAVLAVIAPTASMEPESLESLLAWIDGGGTLIYVPGMATTLMPRTDVELSDALGFTMRTAARDPEDRTRPRVIRATEGRAPLRELGLEGAPEQWSDWLRAARTDAEVVGEPAEVWLQDHNGLPSVALFERGEGRVFLWCDAEGLRNDRQEAAGYGASFLRSIAVVAQDRPVFVDGYGHGLAALGDLELALWRWSTGTRLGNTALFALAIGLLAMVVAGVRVAPPIPDPPPPGRSPLEHVNALADAYRRAGAHRRPTEHLLSTVERRLGSVGLATRLASLRRSRPDLAKELDRVERASKDPGPTVTKTNDLVALCAALDLVATADTAPPRPNRNAPRNPRD</sequence>
<evidence type="ECO:0000259" key="1">
    <source>
        <dbReference type="Pfam" id="PF14258"/>
    </source>
</evidence>
<dbReference type="InterPro" id="IPR029062">
    <property type="entry name" value="Class_I_gatase-like"/>
</dbReference>
<reference evidence="2 3" key="1">
    <citation type="submission" date="2019-02" db="EMBL/GenBank/DDBJ databases">
        <title>Deep-cultivation of Planctomycetes and their phenomic and genomic characterization uncovers novel biology.</title>
        <authorList>
            <person name="Wiegand S."/>
            <person name="Jogler M."/>
            <person name="Boedeker C."/>
            <person name="Pinto D."/>
            <person name="Vollmers J."/>
            <person name="Rivas-Marin E."/>
            <person name="Kohn T."/>
            <person name="Peeters S.H."/>
            <person name="Heuer A."/>
            <person name="Rast P."/>
            <person name="Oberbeckmann S."/>
            <person name="Bunk B."/>
            <person name="Jeske O."/>
            <person name="Meyerdierks A."/>
            <person name="Storesund J.E."/>
            <person name="Kallscheuer N."/>
            <person name="Luecker S."/>
            <person name="Lage O.M."/>
            <person name="Pohl T."/>
            <person name="Merkel B.J."/>
            <person name="Hornburger P."/>
            <person name="Mueller R.-W."/>
            <person name="Bruemmer F."/>
            <person name="Labrenz M."/>
            <person name="Spormann A.M."/>
            <person name="Op den Camp H."/>
            <person name="Overmann J."/>
            <person name="Amann R."/>
            <person name="Jetten M.S.M."/>
            <person name="Mascher T."/>
            <person name="Medema M.H."/>
            <person name="Devos D.P."/>
            <person name="Kaster A.-K."/>
            <person name="Ovreas L."/>
            <person name="Rohde M."/>
            <person name="Galperin M.Y."/>
            <person name="Jogler C."/>
        </authorList>
    </citation>
    <scope>NUCLEOTIDE SEQUENCE [LARGE SCALE GENOMIC DNA]</scope>
    <source>
        <strain evidence="2 3">Pla133</strain>
    </source>
</reference>
<proteinExistence type="predicted"/>
<keyword evidence="3" id="KW-1185">Reference proteome</keyword>
<dbReference type="Gene3D" id="3.40.50.880">
    <property type="match status" value="1"/>
</dbReference>
<dbReference type="Pfam" id="PF14258">
    <property type="entry name" value="DUF4350"/>
    <property type="match status" value="1"/>
</dbReference>
<dbReference type="InterPro" id="IPR025646">
    <property type="entry name" value="DUF4350"/>
</dbReference>
<dbReference type="KEGG" id="pbap:Pla133_36890"/>
<dbReference type="Proteomes" id="UP000316921">
    <property type="component" value="Chromosome"/>
</dbReference>
<organism evidence="2 3">
    <name type="scientific">Engelhardtia mirabilis</name>
    <dbReference type="NCBI Taxonomy" id="2528011"/>
    <lineage>
        <taxon>Bacteria</taxon>
        <taxon>Pseudomonadati</taxon>
        <taxon>Planctomycetota</taxon>
        <taxon>Planctomycetia</taxon>
        <taxon>Planctomycetia incertae sedis</taxon>
        <taxon>Engelhardtia</taxon>
    </lineage>
</organism>
<protein>
    <recommendedName>
        <fullName evidence="1">DUF4350 domain-containing protein</fullName>
    </recommendedName>
</protein>
<evidence type="ECO:0000313" key="3">
    <source>
        <dbReference type="Proteomes" id="UP000316921"/>
    </source>
</evidence>